<sequence length="137" mass="14476">MADLIPKGTKIQSSPSAPGTRRASVLAPDDEAWTAPSSPAHLVLGFPSPIAPARLALTFQGGFVPLSIGVAVRRDGADGFEGIGKVHPEDVNRRQVLALPYDSADPPAITALRLDLDNSSDHHGRVTLYRLELLPPA</sequence>
<accession>A0ABR3Q0P3</accession>
<evidence type="ECO:0000313" key="2">
    <source>
        <dbReference type="EMBL" id="KAL1408300.1"/>
    </source>
</evidence>
<feature type="region of interest" description="Disordered" evidence="1">
    <location>
        <begin position="1"/>
        <end position="23"/>
    </location>
</feature>
<comment type="caution">
    <text evidence="2">The sequence shown here is derived from an EMBL/GenBank/DDBJ whole genome shotgun (WGS) entry which is preliminary data.</text>
</comment>
<name>A0ABR3Q0P3_9TREE</name>
<dbReference type="RefSeq" id="XP_069208244.1">
    <property type="nucleotide sequence ID" value="XM_069353602.1"/>
</dbReference>
<keyword evidence="3" id="KW-1185">Reference proteome</keyword>
<dbReference type="EMBL" id="JBBXJM010000004">
    <property type="protein sequence ID" value="KAL1408300.1"/>
    <property type="molecule type" value="Genomic_DNA"/>
</dbReference>
<evidence type="ECO:0000313" key="3">
    <source>
        <dbReference type="Proteomes" id="UP001565368"/>
    </source>
</evidence>
<gene>
    <name evidence="2" type="ORF">Q8F55_005106</name>
</gene>
<proteinExistence type="predicted"/>
<dbReference type="Proteomes" id="UP001565368">
    <property type="component" value="Unassembled WGS sequence"/>
</dbReference>
<organism evidence="2 3">
    <name type="scientific">Vanrija albida</name>
    <dbReference type="NCBI Taxonomy" id="181172"/>
    <lineage>
        <taxon>Eukaryota</taxon>
        <taxon>Fungi</taxon>
        <taxon>Dikarya</taxon>
        <taxon>Basidiomycota</taxon>
        <taxon>Agaricomycotina</taxon>
        <taxon>Tremellomycetes</taxon>
        <taxon>Trichosporonales</taxon>
        <taxon>Trichosporonaceae</taxon>
        <taxon>Vanrija</taxon>
    </lineage>
</organism>
<dbReference type="GeneID" id="95986149"/>
<protein>
    <submittedName>
        <fullName evidence="2">Uncharacterized protein</fullName>
    </submittedName>
</protein>
<reference evidence="2 3" key="1">
    <citation type="submission" date="2023-08" db="EMBL/GenBank/DDBJ databases">
        <title>Annotated Genome Sequence of Vanrija albida AlHP1.</title>
        <authorList>
            <person name="Herzog R."/>
        </authorList>
    </citation>
    <scope>NUCLEOTIDE SEQUENCE [LARGE SCALE GENOMIC DNA]</scope>
    <source>
        <strain evidence="2 3">AlHP1</strain>
    </source>
</reference>
<evidence type="ECO:0000256" key="1">
    <source>
        <dbReference type="SAM" id="MobiDB-lite"/>
    </source>
</evidence>